<organism evidence="1 2">
    <name type="scientific">Rhodovulum visakhapatnamense</name>
    <dbReference type="NCBI Taxonomy" id="364297"/>
    <lineage>
        <taxon>Bacteria</taxon>
        <taxon>Pseudomonadati</taxon>
        <taxon>Pseudomonadota</taxon>
        <taxon>Alphaproteobacteria</taxon>
        <taxon>Rhodobacterales</taxon>
        <taxon>Paracoccaceae</taxon>
        <taxon>Rhodovulum</taxon>
    </lineage>
</organism>
<evidence type="ECO:0000313" key="1">
    <source>
        <dbReference type="EMBL" id="TDX28201.1"/>
    </source>
</evidence>
<protein>
    <submittedName>
        <fullName evidence="1">Uncharacterized protein</fullName>
    </submittedName>
</protein>
<accession>A0A4R8FXD1</accession>
<evidence type="ECO:0000313" key="2">
    <source>
        <dbReference type="Proteomes" id="UP000295484"/>
    </source>
</evidence>
<dbReference type="EMBL" id="SOEB01000012">
    <property type="protein sequence ID" value="TDX28201.1"/>
    <property type="molecule type" value="Genomic_DNA"/>
</dbReference>
<name>A0A4R8FXD1_9RHOB</name>
<proteinExistence type="predicted"/>
<dbReference type="RefSeq" id="WP_134078006.1">
    <property type="nucleotide sequence ID" value="NZ_SOEB01000012.1"/>
</dbReference>
<reference evidence="1 2" key="1">
    <citation type="submission" date="2019-03" db="EMBL/GenBank/DDBJ databases">
        <title>Genomic Encyclopedia of Type Strains, Phase IV (KMG-IV): sequencing the most valuable type-strain genomes for metagenomic binning, comparative biology and taxonomic classification.</title>
        <authorList>
            <person name="Goeker M."/>
        </authorList>
    </citation>
    <scope>NUCLEOTIDE SEQUENCE [LARGE SCALE GENOMIC DNA]</scope>
    <source>
        <strain evidence="1 2">JA181</strain>
    </source>
</reference>
<dbReference type="AlphaFoldDB" id="A0A4R8FXD1"/>
<dbReference type="Proteomes" id="UP000295484">
    <property type="component" value="Unassembled WGS sequence"/>
</dbReference>
<gene>
    <name evidence="1" type="ORF">EV657_11228</name>
</gene>
<sequence length="117" mass="12863">MQDPQYRDFQNRLQRVAEMHRSGRAFETADTSRMAALRRPRHALNLPLWRSLGVMAATVTLVKVGILVQIGAPAYAERLALAESRTPVERAAAAVMQIDPATGWVARGVSALLGRGR</sequence>
<comment type="caution">
    <text evidence="1">The sequence shown here is derived from an EMBL/GenBank/DDBJ whole genome shotgun (WGS) entry which is preliminary data.</text>
</comment>